<reference evidence="2 3" key="1">
    <citation type="submission" date="2019-03" db="EMBL/GenBank/DDBJ databases">
        <title>Sequencing 23 genomes of Wallemia ichthyophaga.</title>
        <authorList>
            <person name="Gostincar C."/>
        </authorList>
    </citation>
    <scope>NUCLEOTIDE SEQUENCE [LARGE SCALE GENOMIC DNA]</scope>
    <source>
        <strain evidence="2 3">EXF-6200</strain>
    </source>
</reference>
<evidence type="ECO:0000313" key="2">
    <source>
        <dbReference type="EMBL" id="TIB38546.1"/>
    </source>
</evidence>
<feature type="region of interest" description="Disordered" evidence="1">
    <location>
        <begin position="1"/>
        <end position="81"/>
    </location>
</feature>
<dbReference type="Proteomes" id="UP000310689">
    <property type="component" value="Unassembled WGS sequence"/>
</dbReference>
<proteinExistence type="predicted"/>
<feature type="compositionally biased region" description="Basic and acidic residues" evidence="1">
    <location>
        <begin position="65"/>
        <end position="81"/>
    </location>
</feature>
<feature type="compositionally biased region" description="Low complexity" evidence="1">
    <location>
        <begin position="13"/>
        <end position="40"/>
    </location>
</feature>
<comment type="caution">
    <text evidence="2">The sequence shown here is derived from an EMBL/GenBank/DDBJ whole genome shotgun (WGS) entry which is preliminary data.</text>
</comment>
<organism evidence="2 3">
    <name type="scientific">Wallemia ichthyophaga</name>
    <dbReference type="NCBI Taxonomy" id="245174"/>
    <lineage>
        <taxon>Eukaryota</taxon>
        <taxon>Fungi</taxon>
        <taxon>Dikarya</taxon>
        <taxon>Basidiomycota</taxon>
        <taxon>Wallemiomycotina</taxon>
        <taxon>Wallemiomycetes</taxon>
        <taxon>Wallemiales</taxon>
        <taxon>Wallemiaceae</taxon>
        <taxon>Wallemia</taxon>
    </lineage>
</organism>
<accession>A0A4T0J6Z2</accession>
<feature type="region of interest" description="Disordered" evidence="1">
    <location>
        <begin position="148"/>
        <end position="168"/>
    </location>
</feature>
<evidence type="ECO:0000256" key="1">
    <source>
        <dbReference type="SAM" id="MobiDB-lite"/>
    </source>
</evidence>
<gene>
    <name evidence="2" type="ORF">E3P86_01574</name>
</gene>
<evidence type="ECO:0000313" key="3">
    <source>
        <dbReference type="Proteomes" id="UP000310689"/>
    </source>
</evidence>
<dbReference type="AlphaFoldDB" id="A0A4T0J6Z2"/>
<protein>
    <submittedName>
        <fullName evidence="2">Uncharacterized protein</fullName>
    </submittedName>
</protein>
<name>A0A4T0J6Z2_WALIC</name>
<sequence length="168" mass="18821">MSFFSKFKGGDDGSNNNNSNSSNSKPDTSTSSPSWFSSISNKLTIQGGDSSATQPTSSKPTKNPSKQDKRRQGWRQSNRDLWADEEDEIEDTNLKKYYQYKKDRAKERDANENSIFTQVQRAFNERGEVLTQVEEQFHGLASNASKMAGEAQNTAAKESAKKTLGSWF</sequence>
<feature type="compositionally biased region" description="Polar residues" evidence="1">
    <location>
        <begin position="41"/>
        <end position="64"/>
    </location>
</feature>
<dbReference type="EMBL" id="SPOI01000057">
    <property type="protein sequence ID" value="TIB38546.1"/>
    <property type="molecule type" value="Genomic_DNA"/>
</dbReference>